<dbReference type="AlphaFoldDB" id="A0A0C3QJV7"/>
<dbReference type="Gene3D" id="3.30.420.40">
    <property type="match status" value="1"/>
</dbReference>
<name>A0A0C3QJV7_9AGAM</name>
<dbReference type="HOGENOM" id="CLU_009958_1_0_1"/>
<sequence>LAVAIDIGTTFSGTSYTFLNPGEVPRIFDVTGFKGQENKESNTKVPSVILYTSEGDLLACGAETKQFDAQDVIRTEWFKLELRPPTMKINTPPVSLPPHRNIVNVLGDFLRYMHDCVRAHIIKTHVDGDQLWSSLCDSAHFILRQCFTHPNGWGSFQQGEMREAAIRGGLVPNTPEGRERIEFVTEGEASFHWCVEQAIAENALKARIHMNWIKIRMPCLKFH</sequence>
<accession>A0A0C3QJV7</accession>
<dbReference type="STRING" id="1051891.A0A0C3QJV7"/>
<keyword evidence="2" id="KW-1185">Reference proteome</keyword>
<protein>
    <submittedName>
        <fullName evidence="1">Uncharacterized protein</fullName>
    </submittedName>
</protein>
<reference evidence="1 2" key="1">
    <citation type="submission" date="2014-04" db="EMBL/GenBank/DDBJ databases">
        <authorList>
            <consortium name="DOE Joint Genome Institute"/>
            <person name="Kuo A."/>
            <person name="Girlanda M."/>
            <person name="Perotto S."/>
            <person name="Kohler A."/>
            <person name="Nagy L.G."/>
            <person name="Floudas D."/>
            <person name="Copeland A."/>
            <person name="Barry K.W."/>
            <person name="Cichocki N."/>
            <person name="Veneault-Fourrey C."/>
            <person name="LaButti K."/>
            <person name="Lindquist E.A."/>
            <person name="Lipzen A."/>
            <person name="Lundell T."/>
            <person name="Morin E."/>
            <person name="Murat C."/>
            <person name="Sun H."/>
            <person name="Tunlid A."/>
            <person name="Henrissat B."/>
            <person name="Grigoriev I.V."/>
            <person name="Hibbett D.S."/>
            <person name="Martin F."/>
            <person name="Nordberg H.P."/>
            <person name="Cantor M.N."/>
            <person name="Hua S.X."/>
        </authorList>
    </citation>
    <scope>NUCLEOTIDE SEQUENCE [LARGE SCALE GENOMIC DNA]</scope>
    <source>
        <strain evidence="1 2">MUT 4182</strain>
    </source>
</reference>
<dbReference type="EMBL" id="KN823008">
    <property type="protein sequence ID" value="KIO27481.1"/>
    <property type="molecule type" value="Genomic_DNA"/>
</dbReference>
<proteinExistence type="predicted"/>
<feature type="non-terminal residue" evidence="1">
    <location>
        <position position="1"/>
    </location>
</feature>
<gene>
    <name evidence="1" type="ORF">M407DRAFT_73123</name>
</gene>
<dbReference type="CDD" id="cd10170">
    <property type="entry name" value="ASKHA_NBD_HSP70"/>
    <property type="match status" value="1"/>
</dbReference>
<dbReference type="Proteomes" id="UP000054248">
    <property type="component" value="Unassembled WGS sequence"/>
</dbReference>
<organism evidence="1 2">
    <name type="scientific">Tulasnella calospora MUT 4182</name>
    <dbReference type="NCBI Taxonomy" id="1051891"/>
    <lineage>
        <taxon>Eukaryota</taxon>
        <taxon>Fungi</taxon>
        <taxon>Dikarya</taxon>
        <taxon>Basidiomycota</taxon>
        <taxon>Agaricomycotina</taxon>
        <taxon>Agaricomycetes</taxon>
        <taxon>Cantharellales</taxon>
        <taxon>Tulasnellaceae</taxon>
        <taxon>Tulasnella</taxon>
    </lineage>
</organism>
<evidence type="ECO:0000313" key="1">
    <source>
        <dbReference type="EMBL" id="KIO27481.1"/>
    </source>
</evidence>
<reference evidence="2" key="2">
    <citation type="submission" date="2015-01" db="EMBL/GenBank/DDBJ databases">
        <title>Evolutionary Origins and Diversification of the Mycorrhizal Mutualists.</title>
        <authorList>
            <consortium name="DOE Joint Genome Institute"/>
            <consortium name="Mycorrhizal Genomics Consortium"/>
            <person name="Kohler A."/>
            <person name="Kuo A."/>
            <person name="Nagy L.G."/>
            <person name="Floudas D."/>
            <person name="Copeland A."/>
            <person name="Barry K.W."/>
            <person name="Cichocki N."/>
            <person name="Veneault-Fourrey C."/>
            <person name="LaButti K."/>
            <person name="Lindquist E.A."/>
            <person name="Lipzen A."/>
            <person name="Lundell T."/>
            <person name="Morin E."/>
            <person name="Murat C."/>
            <person name="Riley R."/>
            <person name="Ohm R."/>
            <person name="Sun H."/>
            <person name="Tunlid A."/>
            <person name="Henrissat B."/>
            <person name="Grigoriev I.V."/>
            <person name="Hibbett D.S."/>
            <person name="Martin F."/>
        </authorList>
    </citation>
    <scope>NUCLEOTIDE SEQUENCE [LARGE SCALE GENOMIC DNA]</scope>
    <source>
        <strain evidence="2">MUT 4182</strain>
    </source>
</reference>
<dbReference type="InterPro" id="IPR043129">
    <property type="entry name" value="ATPase_NBD"/>
</dbReference>
<dbReference type="PANTHER" id="PTHR14187">
    <property type="entry name" value="ALPHA KINASE/ELONGATION FACTOR 2 KINASE"/>
    <property type="match status" value="1"/>
</dbReference>
<dbReference type="OrthoDB" id="2963168at2759"/>
<evidence type="ECO:0000313" key="2">
    <source>
        <dbReference type="Proteomes" id="UP000054248"/>
    </source>
</evidence>
<dbReference type="SUPFAM" id="SSF53067">
    <property type="entry name" value="Actin-like ATPase domain"/>
    <property type="match status" value="1"/>
</dbReference>
<dbReference type="PANTHER" id="PTHR14187:SF5">
    <property type="entry name" value="HEAT SHOCK 70 KDA PROTEIN 12A"/>
    <property type="match status" value="1"/>
</dbReference>